<evidence type="ECO:0000259" key="9">
    <source>
        <dbReference type="PROSITE" id="PS51192"/>
    </source>
</evidence>
<evidence type="ECO:0000313" key="12">
    <source>
        <dbReference type="EMBL" id="QYO78427.1"/>
    </source>
</evidence>
<dbReference type="InterPro" id="IPR014014">
    <property type="entry name" value="RNA_helicase_DEAD_Q_motif"/>
</dbReference>
<dbReference type="SMART" id="SM00487">
    <property type="entry name" value="DEXDc"/>
    <property type="match status" value="1"/>
</dbReference>
<evidence type="ECO:0000313" key="13">
    <source>
        <dbReference type="Proteomes" id="UP000825799"/>
    </source>
</evidence>
<keyword evidence="4 7" id="KW-0067">ATP-binding</keyword>
<keyword evidence="1 7" id="KW-0547">Nucleotide-binding</keyword>
<dbReference type="PROSITE" id="PS51192">
    <property type="entry name" value="HELICASE_ATP_BIND_1"/>
    <property type="match status" value="1"/>
</dbReference>
<evidence type="ECO:0000259" key="10">
    <source>
        <dbReference type="PROSITE" id="PS51194"/>
    </source>
</evidence>
<reference evidence="12 13" key="1">
    <citation type="submission" date="2021-08" db="EMBL/GenBank/DDBJ databases">
        <title>Devosia salina sp. nov., isolated from the South China Sea sediment.</title>
        <authorList>
            <person name="Zhou Z."/>
        </authorList>
    </citation>
    <scope>NUCLEOTIDE SEQUENCE [LARGE SCALE GENOMIC DNA]</scope>
    <source>
        <strain evidence="12 13">SCS-3</strain>
    </source>
</reference>
<dbReference type="InterPro" id="IPR001650">
    <property type="entry name" value="Helicase_C-like"/>
</dbReference>
<dbReference type="SMART" id="SM00490">
    <property type="entry name" value="HELICc"/>
    <property type="match status" value="1"/>
</dbReference>
<dbReference type="PROSITE" id="PS51195">
    <property type="entry name" value="Q_MOTIF"/>
    <property type="match status" value="1"/>
</dbReference>
<keyword evidence="2 7" id="KW-0378">Hydrolase</keyword>
<dbReference type="Pfam" id="PF00270">
    <property type="entry name" value="DEAD"/>
    <property type="match status" value="1"/>
</dbReference>
<evidence type="ECO:0000256" key="5">
    <source>
        <dbReference type="ARBA" id="ARBA00038437"/>
    </source>
</evidence>
<feature type="compositionally biased region" description="Basic and acidic residues" evidence="8">
    <location>
        <begin position="378"/>
        <end position="395"/>
    </location>
</feature>
<dbReference type="GO" id="GO:0004386">
    <property type="term" value="F:helicase activity"/>
    <property type="evidence" value="ECO:0007669"/>
    <property type="project" value="UniProtKB-KW"/>
</dbReference>
<accession>A0ABX8WNT0</accession>
<comment type="similarity">
    <text evidence="5 7">Belongs to the DEAD box helicase family.</text>
</comment>
<feature type="compositionally biased region" description="Basic residues" evidence="8">
    <location>
        <begin position="396"/>
        <end position="405"/>
    </location>
</feature>
<sequence>MTDDFSGLGLSSKVTDAVAAAGYSKPTEIQAQAIPHLLQKKDLIGIAQTGTGKTASFVLPMLTLLENGRARARMPRTLILEPTRELAAQVSENFEKYGKNHKLTMALIIGGVSFEDQNKKLDRGVDVLIATPGRLLDQIERGKIMLNGVEILVIDEADRMLDMGFIDDIEKIVNRLPPRRQTMLFSATMDAQIERLTKKFLKDPVHVQVSRAASTADTIDQKLVRVSSKPDEKRAALRAGIDASEGLTNAIIFCNRKRDVATLARSLQRHGYSAGALHGDMDQKSRMETLDAFKTNKLTLLVASDVAARGLDIPAVSHVFNFDVPVHAEDYVHRIGRTGRAGRSGVAYTFVAPADGKHLDAILKLIQKPIDWLEDNKGAKSATREEAAEGAEAKPSRGRRGRAAKPKQTEAEATPAAAPPAAQAKEEAAPKPSRNSGRQRKAPRPESTESDTPFGDAGPIPAFLLRPARISQ</sequence>
<feature type="domain" description="DEAD-box RNA helicase Q" evidence="11">
    <location>
        <begin position="3"/>
        <end position="31"/>
    </location>
</feature>
<dbReference type="Proteomes" id="UP000825799">
    <property type="component" value="Chromosome"/>
</dbReference>
<dbReference type="CDD" id="cd18787">
    <property type="entry name" value="SF2_C_DEAD"/>
    <property type="match status" value="1"/>
</dbReference>
<dbReference type="CDD" id="cd00268">
    <property type="entry name" value="DEADc"/>
    <property type="match status" value="1"/>
</dbReference>
<keyword evidence="3 7" id="KW-0347">Helicase</keyword>
<name>A0ABX8WNT0_9HYPH</name>
<dbReference type="InterPro" id="IPR044742">
    <property type="entry name" value="DEAD/DEAH_RhlB"/>
</dbReference>
<feature type="compositionally biased region" description="Low complexity" evidence="8">
    <location>
        <begin position="411"/>
        <end position="423"/>
    </location>
</feature>
<dbReference type="RefSeq" id="WP_220306897.1">
    <property type="nucleotide sequence ID" value="NZ_CP080590.1"/>
</dbReference>
<evidence type="ECO:0000256" key="2">
    <source>
        <dbReference type="ARBA" id="ARBA00022801"/>
    </source>
</evidence>
<evidence type="ECO:0000256" key="1">
    <source>
        <dbReference type="ARBA" id="ARBA00022741"/>
    </source>
</evidence>
<dbReference type="PANTHER" id="PTHR47959">
    <property type="entry name" value="ATP-DEPENDENT RNA HELICASE RHLE-RELATED"/>
    <property type="match status" value="1"/>
</dbReference>
<dbReference type="SUPFAM" id="SSF52540">
    <property type="entry name" value="P-loop containing nucleoside triphosphate hydrolases"/>
    <property type="match status" value="1"/>
</dbReference>
<dbReference type="InterPro" id="IPR000629">
    <property type="entry name" value="RNA-helicase_DEAD-box_CS"/>
</dbReference>
<dbReference type="Gene3D" id="3.40.50.300">
    <property type="entry name" value="P-loop containing nucleotide triphosphate hydrolases"/>
    <property type="match status" value="2"/>
</dbReference>
<dbReference type="EMBL" id="CP080590">
    <property type="protein sequence ID" value="QYO78427.1"/>
    <property type="molecule type" value="Genomic_DNA"/>
</dbReference>
<dbReference type="InterPro" id="IPR014001">
    <property type="entry name" value="Helicase_ATP-bd"/>
</dbReference>
<feature type="short sequence motif" description="Q motif" evidence="6">
    <location>
        <begin position="3"/>
        <end position="31"/>
    </location>
</feature>
<gene>
    <name evidence="12" type="ORF">K1X15_07740</name>
</gene>
<dbReference type="InterPro" id="IPR027417">
    <property type="entry name" value="P-loop_NTPase"/>
</dbReference>
<evidence type="ECO:0000259" key="11">
    <source>
        <dbReference type="PROSITE" id="PS51195"/>
    </source>
</evidence>
<keyword evidence="13" id="KW-1185">Reference proteome</keyword>
<evidence type="ECO:0000256" key="6">
    <source>
        <dbReference type="PROSITE-ProRule" id="PRU00552"/>
    </source>
</evidence>
<evidence type="ECO:0000256" key="4">
    <source>
        <dbReference type="ARBA" id="ARBA00022840"/>
    </source>
</evidence>
<organism evidence="12 13">
    <name type="scientific">Devosia salina</name>
    <dbReference type="NCBI Taxonomy" id="2860336"/>
    <lineage>
        <taxon>Bacteria</taxon>
        <taxon>Pseudomonadati</taxon>
        <taxon>Pseudomonadota</taxon>
        <taxon>Alphaproteobacteria</taxon>
        <taxon>Hyphomicrobiales</taxon>
        <taxon>Devosiaceae</taxon>
        <taxon>Devosia</taxon>
    </lineage>
</organism>
<protein>
    <submittedName>
        <fullName evidence="12">DEAD/DEAH box helicase</fullName>
    </submittedName>
</protein>
<feature type="domain" description="Helicase ATP-binding" evidence="9">
    <location>
        <begin position="34"/>
        <end position="207"/>
    </location>
</feature>
<proteinExistence type="inferred from homology"/>
<dbReference type="PROSITE" id="PS00039">
    <property type="entry name" value="DEAD_ATP_HELICASE"/>
    <property type="match status" value="1"/>
</dbReference>
<feature type="domain" description="Helicase C-terminal" evidence="10">
    <location>
        <begin position="218"/>
        <end position="387"/>
    </location>
</feature>
<dbReference type="InterPro" id="IPR050079">
    <property type="entry name" value="DEAD_box_RNA_helicase"/>
</dbReference>
<evidence type="ECO:0000256" key="3">
    <source>
        <dbReference type="ARBA" id="ARBA00022806"/>
    </source>
</evidence>
<evidence type="ECO:0000256" key="7">
    <source>
        <dbReference type="RuleBase" id="RU000492"/>
    </source>
</evidence>
<dbReference type="Pfam" id="PF00271">
    <property type="entry name" value="Helicase_C"/>
    <property type="match status" value="1"/>
</dbReference>
<dbReference type="InterPro" id="IPR011545">
    <property type="entry name" value="DEAD/DEAH_box_helicase_dom"/>
</dbReference>
<dbReference type="PANTHER" id="PTHR47959:SF13">
    <property type="entry name" value="ATP-DEPENDENT RNA HELICASE RHLE"/>
    <property type="match status" value="1"/>
</dbReference>
<evidence type="ECO:0000256" key="8">
    <source>
        <dbReference type="SAM" id="MobiDB-lite"/>
    </source>
</evidence>
<feature type="region of interest" description="Disordered" evidence="8">
    <location>
        <begin position="378"/>
        <end position="472"/>
    </location>
</feature>
<dbReference type="PROSITE" id="PS51194">
    <property type="entry name" value="HELICASE_CTER"/>
    <property type="match status" value="1"/>
</dbReference>